<dbReference type="InterPro" id="IPR036412">
    <property type="entry name" value="HAD-like_sf"/>
</dbReference>
<dbReference type="InterPro" id="IPR023214">
    <property type="entry name" value="HAD_sf"/>
</dbReference>
<sequence>MINGVIFDMDGLMFDTERLSTKAWIHTATQLNIDIPMEFINSLKGVSAFYCKQLFQNRFGPSFDFEYARSLRTEHMNLVIKESGIPIKKGLIELLSYLKSNSIVAAVATSTNHVLAEKMLKMAGVYDYFETVVCGDSVVKSKPEPDIYLKALQIIGKSSDECFVLEDSPNGIGAGYAAKIRVIHIPDEIVIEDDVKKKVFKICCDLQEVITCIEKENNVR</sequence>
<reference evidence="1 2" key="1">
    <citation type="submission" date="2016-10" db="EMBL/GenBank/DDBJ databases">
        <authorList>
            <person name="de Groot N.N."/>
        </authorList>
    </citation>
    <scope>NUCLEOTIDE SEQUENCE [LARGE SCALE GENOMIC DNA]</scope>
    <source>
        <strain evidence="1 2">DSM 9179</strain>
    </source>
</reference>
<dbReference type="NCBIfam" id="TIGR01509">
    <property type="entry name" value="HAD-SF-IA-v3"/>
    <property type="match status" value="1"/>
</dbReference>
<dbReference type="OrthoDB" id="9797743at2"/>
<dbReference type="AlphaFoldDB" id="A0A1I0NRY3"/>
<dbReference type="SFLD" id="SFLDS00003">
    <property type="entry name" value="Haloacid_Dehalogenase"/>
    <property type="match status" value="1"/>
</dbReference>
<accession>A0A1I0NRY3</accession>
<proteinExistence type="predicted"/>
<name>A0A1I0NRY3_9FIRM</name>
<dbReference type="Pfam" id="PF13419">
    <property type="entry name" value="HAD_2"/>
    <property type="match status" value="1"/>
</dbReference>
<dbReference type="PANTHER" id="PTHR18901">
    <property type="entry name" value="2-DEOXYGLUCOSE-6-PHOSPHATE PHOSPHATASE 2"/>
    <property type="match status" value="1"/>
</dbReference>
<dbReference type="InterPro" id="IPR023198">
    <property type="entry name" value="PGP-like_dom2"/>
</dbReference>
<dbReference type="Gene3D" id="3.40.50.1000">
    <property type="entry name" value="HAD superfamily/HAD-like"/>
    <property type="match status" value="1"/>
</dbReference>
<keyword evidence="2" id="KW-1185">Reference proteome</keyword>
<dbReference type="STRING" id="99656.SAMN05421659_103322"/>
<dbReference type="SFLD" id="SFLDG01129">
    <property type="entry name" value="C1.5:_HAD__Beta-PGM__Phosphata"/>
    <property type="match status" value="1"/>
</dbReference>
<dbReference type="Proteomes" id="UP000199701">
    <property type="component" value="Unassembled WGS sequence"/>
</dbReference>
<organism evidence="1 2">
    <name type="scientific">[Clostridium] fimetarium</name>
    <dbReference type="NCBI Taxonomy" id="99656"/>
    <lineage>
        <taxon>Bacteria</taxon>
        <taxon>Bacillati</taxon>
        <taxon>Bacillota</taxon>
        <taxon>Clostridia</taxon>
        <taxon>Lachnospirales</taxon>
        <taxon>Lachnospiraceae</taxon>
    </lineage>
</organism>
<dbReference type="PANTHER" id="PTHR18901:SF38">
    <property type="entry name" value="PSEUDOURIDINE-5'-PHOSPHATASE"/>
    <property type="match status" value="1"/>
</dbReference>
<dbReference type="SUPFAM" id="SSF56784">
    <property type="entry name" value="HAD-like"/>
    <property type="match status" value="1"/>
</dbReference>
<evidence type="ECO:0000313" key="2">
    <source>
        <dbReference type="Proteomes" id="UP000199701"/>
    </source>
</evidence>
<dbReference type="InterPro" id="IPR006439">
    <property type="entry name" value="HAD-SF_hydro_IA"/>
</dbReference>
<dbReference type="EMBL" id="FOJI01000003">
    <property type="protein sequence ID" value="SEW04181.1"/>
    <property type="molecule type" value="Genomic_DNA"/>
</dbReference>
<dbReference type="RefSeq" id="WP_092451581.1">
    <property type="nucleotide sequence ID" value="NZ_FOJI01000003.1"/>
</dbReference>
<dbReference type="Gene3D" id="1.10.150.240">
    <property type="entry name" value="Putative phosphatase, domain 2"/>
    <property type="match status" value="1"/>
</dbReference>
<protein>
    <submittedName>
        <fullName evidence="1">Haloacid dehalogenase superfamily, subfamily IA, variant 3 with third motif having DD or ED</fullName>
    </submittedName>
</protein>
<evidence type="ECO:0000313" key="1">
    <source>
        <dbReference type="EMBL" id="SEW04181.1"/>
    </source>
</evidence>
<dbReference type="InterPro" id="IPR041492">
    <property type="entry name" value="HAD_2"/>
</dbReference>
<gene>
    <name evidence="1" type="ORF">SAMN05421659_103322</name>
</gene>